<evidence type="ECO:0000313" key="2">
    <source>
        <dbReference type="Proteomes" id="UP000265520"/>
    </source>
</evidence>
<reference evidence="1 2" key="1">
    <citation type="journal article" date="2018" name="Front. Plant Sci.">
        <title>Red Clover (Trifolium pratense) and Zigzag Clover (T. medium) - A Picture of Genomic Similarities and Differences.</title>
        <authorList>
            <person name="Dluhosova J."/>
            <person name="Istvanek J."/>
            <person name="Nedelnik J."/>
            <person name="Repkova J."/>
        </authorList>
    </citation>
    <scope>NUCLEOTIDE SEQUENCE [LARGE SCALE GENOMIC DNA]</scope>
    <source>
        <strain evidence="2">cv. 10/8</strain>
        <tissue evidence="1">Leaf</tissue>
    </source>
</reference>
<evidence type="ECO:0000313" key="1">
    <source>
        <dbReference type="EMBL" id="MCI50622.1"/>
    </source>
</evidence>
<dbReference type="Proteomes" id="UP000265520">
    <property type="component" value="Unassembled WGS sequence"/>
</dbReference>
<proteinExistence type="predicted"/>
<protein>
    <recommendedName>
        <fullName evidence="3">RNA-directed DNA polymerase (Reverse transcriptase)</fullName>
    </recommendedName>
</protein>
<dbReference type="EMBL" id="LXQA010419175">
    <property type="protein sequence ID" value="MCI50622.1"/>
    <property type="molecule type" value="Genomic_DNA"/>
</dbReference>
<comment type="caution">
    <text evidence="1">The sequence shown here is derived from an EMBL/GenBank/DDBJ whole genome shotgun (WGS) entry which is preliminary data.</text>
</comment>
<feature type="non-terminal residue" evidence="1">
    <location>
        <position position="57"/>
    </location>
</feature>
<dbReference type="AlphaFoldDB" id="A0A392SQC6"/>
<name>A0A392SQC6_9FABA</name>
<accession>A0A392SQC6</accession>
<evidence type="ECO:0008006" key="3">
    <source>
        <dbReference type="Google" id="ProtNLM"/>
    </source>
</evidence>
<sequence>MIEELREKAHFREFAAKQRAARRYNSRVIRRWFREGDLVLKRPMGKDKGGKFAANWE</sequence>
<keyword evidence="2" id="KW-1185">Reference proteome</keyword>
<organism evidence="1 2">
    <name type="scientific">Trifolium medium</name>
    <dbReference type="NCBI Taxonomy" id="97028"/>
    <lineage>
        <taxon>Eukaryota</taxon>
        <taxon>Viridiplantae</taxon>
        <taxon>Streptophyta</taxon>
        <taxon>Embryophyta</taxon>
        <taxon>Tracheophyta</taxon>
        <taxon>Spermatophyta</taxon>
        <taxon>Magnoliopsida</taxon>
        <taxon>eudicotyledons</taxon>
        <taxon>Gunneridae</taxon>
        <taxon>Pentapetalae</taxon>
        <taxon>rosids</taxon>
        <taxon>fabids</taxon>
        <taxon>Fabales</taxon>
        <taxon>Fabaceae</taxon>
        <taxon>Papilionoideae</taxon>
        <taxon>50 kb inversion clade</taxon>
        <taxon>NPAAA clade</taxon>
        <taxon>Hologalegina</taxon>
        <taxon>IRL clade</taxon>
        <taxon>Trifolieae</taxon>
        <taxon>Trifolium</taxon>
    </lineage>
</organism>